<dbReference type="RefSeq" id="WP_146946720.1">
    <property type="nucleotide sequence ID" value="NZ_VOQF01000003.1"/>
</dbReference>
<proteinExistence type="predicted"/>
<dbReference type="PANTHER" id="PTHR30531:SF12">
    <property type="entry name" value="FLAGELLAR BIOSYNTHETIC PROTEIN FLHB"/>
    <property type="match status" value="1"/>
</dbReference>
<comment type="caution">
    <text evidence="1">The sequence shown here is derived from an EMBL/GenBank/DDBJ whole genome shotgun (WGS) entry which is preliminary data.</text>
</comment>
<name>A0A5C6W256_9BACI</name>
<dbReference type="GO" id="GO:0005886">
    <property type="term" value="C:plasma membrane"/>
    <property type="evidence" value="ECO:0007669"/>
    <property type="project" value="TreeGrafter"/>
</dbReference>
<gene>
    <name evidence="1" type="ORF">FS935_06205</name>
</gene>
<accession>A0A5C6W256</accession>
<dbReference type="InterPro" id="IPR029025">
    <property type="entry name" value="T3SS_substrate_exporter_C"/>
</dbReference>
<dbReference type="GO" id="GO:0009306">
    <property type="term" value="P:protein secretion"/>
    <property type="evidence" value="ECO:0007669"/>
    <property type="project" value="InterPro"/>
</dbReference>
<dbReference type="EMBL" id="VOQF01000003">
    <property type="protein sequence ID" value="TXC91974.1"/>
    <property type="molecule type" value="Genomic_DNA"/>
</dbReference>
<dbReference type="SUPFAM" id="SSF160544">
    <property type="entry name" value="EscU C-terminal domain-like"/>
    <property type="match status" value="1"/>
</dbReference>
<dbReference type="PANTHER" id="PTHR30531">
    <property type="entry name" value="FLAGELLAR BIOSYNTHETIC PROTEIN FLHB"/>
    <property type="match status" value="1"/>
</dbReference>
<dbReference type="AlphaFoldDB" id="A0A5C6W256"/>
<dbReference type="Proteomes" id="UP000321363">
    <property type="component" value="Unassembled WGS sequence"/>
</dbReference>
<keyword evidence="2" id="KW-1185">Reference proteome</keyword>
<organism evidence="1 2">
    <name type="scientific">Metabacillus litoralis</name>
    <dbReference type="NCBI Taxonomy" id="152268"/>
    <lineage>
        <taxon>Bacteria</taxon>
        <taxon>Bacillati</taxon>
        <taxon>Bacillota</taxon>
        <taxon>Bacilli</taxon>
        <taxon>Bacillales</taxon>
        <taxon>Bacillaceae</taxon>
        <taxon>Metabacillus</taxon>
    </lineage>
</organism>
<dbReference type="InterPro" id="IPR006135">
    <property type="entry name" value="T3SS_substrate_exporter"/>
</dbReference>
<dbReference type="Gene3D" id="3.40.1690.10">
    <property type="entry name" value="secretion proteins EscU"/>
    <property type="match status" value="1"/>
</dbReference>
<reference evidence="1 2" key="1">
    <citation type="journal article" date="2005" name="Int. J. Syst. Evol. Microbiol.">
        <title>Bacillus litoralis sp. nov., isolated from a tidal flat of the Yellow Sea in Korea.</title>
        <authorList>
            <person name="Yoon J.H."/>
            <person name="Oh T.K."/>
        </authorList>
    </citation>
    <scope>NUCLEOTIDE SEQUENCE [LARGE SCALE GENOMIC DNA]</scope>
    <source>
        <strain evidence="1 2">SW-211</strain>
    </source>
</reference>
<evidence type="ECO:0000313" key="1">
    <source>
        <dbReference type="EMBL" id="TXC91974.1"/>
    </source>
</evidence>
<dbReference type="OrthoDB" id="5244399at2"/>
<evidence type="ECO:0000313" key="2">
    <source>
        <dbReference type="Proteomes" id="UP000321363"/>
    </source>
</evidence>
<sequence length="91" mass="10313">MSKNESKKAVALKYNAEKEQAPIVIAKGKGLLADEIVETAQKHQVHIQEDPALIELLSKLEIHQQIPDELYEAVAEIFAFVYQLENDLKKK</sequence>
<evidence type="ECO:0008006" key="3">
    <source>
        <dbReference type="Google" id="ProtNLM"/>
    </source>
</evidence>
<dbReference type="Pfam" id="PF01312">
    <property type="entry name" value="Bac_export_2"/>
    <property type="match status" value="1"/>
</dbReference>
<protein>
    <recommendedName>
        <fullName evidence="3">Type III secretion system protein</fullName>
    </recommendedName>
</protein>